<dbReference type="Pfam" id="PF18830">
    <property type="entry name" value="LPD16"/>
    <property type="match status" value="1"/>
</dbReference>
<proteinExistence type="predicted"/>
<dbReference type="RefSeq" id="WP_108981764.1">
    <property type="nucleotide sequence ID" value="NZ_JAQLWY010000020.1"/>
</dbReference>
<dbReference type="AlphaFoldDB" id="A0A6I2R3D4"/>
<evidence type="ECO:0000313" key="3">
    <source>
        <dbReference type="Proteomes" id="UP000434475"/>
    </source>
</evidence>
<dbReference type="EMBL" id="WKPR01000009">
    <property type="protein sequence ID" value="MSB19993.1"/>
    <property type="molecule type" value="Genomic_DNA"/>
</dbReference>
<protein>
    <recommendedName>
        <fullName evidence="1">Large polyvalent protein-associated domain-containing protein</fullName>
    </recommendedName>
</protein>
<comment type="caution">
    <text evidence="2">The sequence shown here is derived from an EMBL/GenBank/DDBJ whole genome shotgun (WGS) entry which is preliminary data.</text>
</comment>
<accession>A0A6I2R3D4</accession>
<organism evidence="2 3">
    <name type="scientific">Flavonifractor plautii</name>
    <name type="common">Fusobacterium plautii</name>
    <dbReference type="NCBI Taxonomy" id="292800"/>
    <lineage>
        <taxon>Bacteria</taxon>
        <taxon>Bacillati</taxon>
        <taxon>Bacillota</taxon>
        <taxon>Clostridia</taxon>
        <taxon>Eubacteriales</taxon>
        <taxon>Oscillospiraceae</taxon>
        <taxon>Flavonifractor</taxon>
    </lineage>
</organism>
<dbReference type="InterPro" id="IPR040568">
    <property type="entry name" value="LPD16"/>
</dbReference>
<sequence>MEEKLFLVDDRHYLHVQECDEGGYDYTFYDKESYAAVDGGRMDEPEEWGITTILQAAEAICYDHGLTPEMIVAAPLDMVEPLQDAQG</sequence>
<name>A0A6I2R3D4_FLAPL</name>
<gene>
    <name evidence="2" type="ORF">GKE97_10745</name>
</gene>
<reference evidence="2 3" key="1">
    <citation type="journal article" date="2019" name="Nat. Med.">
        <title>A library of human gut bacterial isolates paired with longitudinal multiomics data enables mechanistic microbiome research.</title>
        <authorList>
            <person name="Poyet M."/>
            <person name="Groussin M."/>
            <person name="Gibbons S.M."/>
            <person name="Avila-Pacheco J."/>
            <person name="Jiang X."/>
            <person name="Kearney S.M."/>
            <person name="Perrotta A.R."/>
            <person name="Berdy B."/>
            <person name="Zhao S."/>
            <person name="Lieberman T.D."/>
            <person name="Swanson P.K."/>
            <person name="Smith M."/>
            <person name="Roesemann S."/>
            <person name="Alexander J.E."/>
            <person name="Rich S.A."/>
            <person name="Livny J."/>
            <person name="Vlamakis H."/>
            <person name="Clish C."/>
            <person name="Bullock K."/>
            <person name="Deik A."/>
            <person name="Scott J."/>
            <person name="Pierce K.A."/>
            <person name="Xavier R.J."/>
            <person name="Alm E.J."/>
        </authorList>
    </citation>
    <scope>NUCLEOTIDE SEQUENCE [LARGE SCALE GENOMIC DNA]</scope>
    <source>
        <strain evidence="2 3">BIOML-A2</strain>
    </source>
</reference>
<evidence type="ECO:0000313" key="2">
    <source>
        <dbReference type="EMBL" id="MSB19993.1"/>
    </source>
</evidence>
<evidence type="ECO:0000259" key="1">
    <source>
        <dbReference type="Pfam" id="PF18830"/>
    </source>
</evidence>
<dbReference type="Proteomes" id="UP000434475">
    <property type="component" value="Unassembled WGS sequence"/>
</dbReference>
<feature type="domain" description="Large polyvalent protein-associated" evidence="1">
    <location>
        <begin position="2"/>
        <end position="85"/>
    </location>
</feature>